<sequence length="262" mass="30665">MPFNNCALCNSKDPLVRGHFLPTRIHNKMSSPPDRAHELTILTGQSQIALSKDLNRFLLCSNCEDDFNHNGVVYFEENALSVNKVCYPGDWEPPFLMKELAKRLGHVRNMTLTSDILDKHQRKKLLHFATSIFWRSTFEWPGIVPSEIPEELRSDLHKFLLEPDHVPNFKIIITLFPFPNRYSSFPSALRSSGNIIEYFFCLDSYSFTLISAQDMKSMYYGNEFSEALLFSRDDVRMYRYRQVIELNHIKKDKENIISMFHQ</sequence>
<evidence type="ECO:0008006" key="2">
    <source>
        <dbReference type="Google" id="ProtNLM"/>
    </source>
</evidence>
<gene>
    <name evidence="1" type="ORF">AAF463_24025</name>
</gene>
<evidence type="ECO:0000313" key="1">
    <source>
        <dbReference type="EMBL" id="XBV47700.1"/>
    </source>
</evidence>
<dbReference type="RefSeq" id="WP_350262745.1">
    <property type="nucleotide sequence ID" value="NZ_CP158294.1"/>
</dbReference>
<dbReference type="EMBL" id="CP158294">
    <property type="protein sequence ID" value="XBV47700.1"/>
    <property type="molecule type" value="Genomic_DNA"/>
</dbReference>
<proteinExistence type="predicted"/>
<protein>
    <recommendedName>
        <fullName evidence="2">HNH endonuclease</fullName>
    </recommendedName>
</protein>
<name>A0AAU7U405_9GAMM</name>
<dbReference type="AlphaFoldDB" id="A0AAU7U405"/>
<accession>A0AAU7U405</accession>
<keyword evidence="1" id="KW-0614">Plasmid</keyword>
<reference evidence="1" key="1">
    <citation type="submission" date="2024-06" db="EMBL/GenBank/DDBJ databases">
        <title>Multiomics insights into the TNT degradation mechanism by Pantoea sp. BJ2 isolated from an ammunition destruction site.</title>
        <authorList>
            <person name="Luo J."/>
        </authorList>
    </citation>
    <scope>NUCLEOTIDE SEQUENCE</scope>
    <source>
        <strain evidence="1">BJ2</strain>
        <plasmid evidence="1">plasmindB</plasmid>
    </source>
</reference>
<organism evidence="1">
    <name type="scientific">Pantoea sp. BJ2</name>
    <dbReference type="NCBI Taxonomy" id="3141322"/>
    <lineage>
        <taxon>Bacteria</taxon>
        <taxon>Pseudomonadati</taxon>
        <taxon>Pseudomonadota</taxon>
        <taxon>Gammaproteobacteria</taxon>
        <taxon>Enterobacterales</taxon>
        <taxon>Erwiniaceae</taxon>
        <taxon>Pantoea</taxon>
    </lineage>
</organism>
<geneLocation type="plasmid" evidence="1">
    <name>plasmindB</name>
</geneLocation>